<reference evidence="1" key="1">
    <citation type="journal article" date="2014" name="Front. Microbiol.">
        <title>High frequency of phylogenetically diverse reductive dehalogenase-homologous genes in deep subseafloor sedimentary metagenomes.</title>
        <authorList>
            <person name="Kawai M."/>
            <person name="Futagami T."/>
            <person name="Toyoda A."/>
            <person name="Takaki Y."/>
            <person name="Nishi S."/>
            <person name="Hori S."/>
            <person name="Arai W."/>
            <person name="Tsubouchi T."/>
            <person name="Morono Y."/>
            <person name="Uchiyama I."/>
            <person name="Ito T."/>
            <person name="Fujiyama A."/>
            <person name="Inagaki F."/>
            <person name="Takami H."/>
        </authorList>
    </citation>
    <scope>NUCLEOTIDE SEQUENCE</scope>
    <source>
        <strain evidence="1">Expedition CK06-06</strain>
    </source>
</reference>
<name>X0UZM8_9ZZZZ</name>
<feature type="non-terminal residue" evidence="1">
    <location>
        <position position="218"/>
    </location>
</feature>
<protein>
    <submittedName>
        <fullName evidence="1">Uncharacterized protein</fullName>
    </submittedName>
</protein>
<sequence>MAKPRKTERKLIEDLAGTTDPKKLESLKQLSKDHDEEMLLCAKDLFYFLQFCYTEDEDNKKIRPFPVHYQYLREVNQSIEDNQKTVILKSRRLLISWLGMLRQMHQAIFAGMSGGHEVFFGGVASVGEVEAQYLIERITKVYHRLPKWIKSRNPLITDNKLYMEWKYGGKVQAFACKREGPQTFGFSEFFFDEMALQEAARLTWTGLIPTLGAQGKLL</sequence>
<proteinExistence type="predicted"/>
<dbReference type="InterPro" id="IPR027417">
    <property type="entry name" value="P-loop_NTPase"/>
</dbReference>
<gene>
    <name evidence="1" type="ORF">S01H1_38380</name>
</gene>
<dbReference type="EMBL" id="BARS01024160">
    <property type="protein sequence ID" value="GAG04627.1"/>
    <property type="molecule type" value="Genomic_DNA"/>
</dbReference>
<evidence type="ECO:0000313" key="1">
    <source>
        <dbReference type="EMBL" id="GAG04627.1"/>
    </source>
</evidence>
<organism evidence="1">
    <name type="scientific">marine sediment metagenome</name>
    <dbReference type="NCBI Taxonomy" id="412755"/>
    <lineage>
        <taxon>unclassified sequences</taxon>
        <taxon>metagenomes</taxon>
        <taxon>ecological metagenomes</taxon>
    </lineage>
</organism>
<comment type="caution">
    <text evidence="1">The sequence shown here is derived from an EMBL/GenBank/DDBJ whole genome shotgun (WGS) entry which is preliminary data.</text>
</comment>
<accession>X0UZM8</accession>
<dbReference type="Gene3D" id="3.40.50.300">
    <property type="entry name" value="P-loop containing nucleotide triphosphate hydrolases"/>
    <property type="match status" value="1"/>
</dbReference>
<dbReference type="AlphaFoldDB" id="X0UZM8"/>